<dbReference type="GO" id="GO:0006508">
    <property type="term" value="P:proteolysis"/>
    <property type="evidence" value="ECO:0007669"/>
    <property type="project" value="InterPro"/>
</dbReference>
<protein>
    <submittedName>
        <fullName evidence="5">PAN domain-containing protein</fullName>
    </submittedName>
</protein>
<proteinExistence type="predicted"/>
<dbReference type="PROSITE" id="PS50948">
    <property type="entry name" value="PAN"/>
    <property type="match status" value="2"/>
</dbReference>
<feature type="domain" description="Apple" evidence="4">
    <location>
        <begin position="369"/>
        <end position="439"/>
    </location>
</feature>
<dbReference type="OrthoDB" id="9448935at2759"/>
<keyword evidence="6" id="KW-1185">Reference proteome</keyword>
<dbReference type="EMBL" id="NWUJ01000013">
    <property type="protein sequence ID" value="PFH31849.1"/>
    <property type="molecule type" value="Genomic_DNA"/>
</dbReference>
<feature type="domain" description="Apple" evidence="4">
    <location>
        <begin position="295"/>
        <end position="365"/>
    </location>
</feature>
<dbReference type="AlphaFoldDB" id="A0A2A9M1K1"/>
<dbReference type="RefSeq" id="XP_029215858.1">
    <property type="nucleotide sequence ID" value="XM_029361043.1"/>
</dbReference>
<dbReference type="SUPFAM" id="SSF57414">
    <property type="entry name" value="Hairpin loop containing domain-like"/>
    <property type="match status" value="2"/>
</dbReference>
<comment type="caution">
    <text evidence="5">The sequence shown here is derived from an EMBL/GenBank/DDBJ whole genome shotgun (WGS) entry which is preliminary data.</text>
</comment>
<evidence type="ECO:0000313" key="5">
    <source>
        <dbReference type="EMBL" id="PFH31849.1"/>
    </source>
</evidence>
<dbReference type="GO" id="GO:0005576">
    <property type="term" value="C:extracellular region"/>
    <property type="evidence" value="ECO:0007669"/>
    <property type="project" value="InterPro"/>
</dbReference>
<keyword evidence="3" id="KW-0732">Signal</keyword>
<dbReference type="Gene3D" id="3.50.4.10">
    <property type="entry name" value="Hepatocyte Growth Factor"/>
    <property type="match status" value="4"/>
</dbReference>
<dbReference type="Proteomes" id="UP000224006">
    <property type="component" value="Chromosome XII"/>
</dbReference>
<dbReference type="VEuPathDB" id="ToxoDB:BESB_023410"/>
<evidence type="ECO:0000256" key="1">
    <source>
        <dbReference type="ARBA" id="ARBA00022737"/>
    </source>
</evidence>
<dbReference type="InterPro" id="IPR003609">
    <property type="entry name" value="Pan_app"/>
</dbReference>
<evidence type="ECO:0000256" key="2">
    <source>
        <dbReference type="ARBA" id="ARBA00023157"/>
    </source>
</evidence>
<dbReference type="SMART" id="SM00223">
    <property type="entry name" value="APPLE"/>
    <property type="match status" value="3"/>
</dbReference>
<dbReference type="Pfam" id="PF14295">
    <property type="entry name" value="PAN_4"/>
    <property type="match status" value="1"/>
</dbReference>
<keyword evidence="1" id="KW-0677">Repeat</keyword>
<evidence type="ECO:0000313" key="6">
    <source>
        <dbReference type="Proteomes" id="UP000224006"/>
    </source>
</evidence>
<feature type="signal peptide" evidence="3">
    <location>
        <begin position="1"/>
        <end position="37"/>
    </location>
</feature>
<evidence type="ECO:0000256" key="3">
    <source>
        <dbReference type="SAM" id="SignalP"/>
    </source>
</evidence>
<evidence type="ECO:0000259" key="4">
    <source>
        <dbReference type="PROSITE" id="PS50948"/>
    </source>
</evidence>
<name>A0A2A9M1K1_BESBE</name>
<dbReference type="GeneID" id="40307401"/>
<dbReference type="KEGG" id="bbes:BESB_023410"/>
<gene>
    <name evidence="5" type="ORF">BESB_023410</name>
</gene>
<accession>A0A2A9M1K1</accession>
<sequence length="440" mass="47836">MAHLPHAAGARRRTRLLLSRSLPLLLTLCLLPSGALHQGNLFLPAVDAVSPISGGAALSPSRGAQAFRQKFLSSEARALSQAAKGFPEGVSPRPLGSARAAGGIAVAGDAAASSFAMVRARGGDIDSIYACVREGSDSSATTVEAQVEVTSARDCQRACRTRGDCSHAVLNKRERMCYLKTGFWEVKNGDSDVVGVPRSCNSECIWKDKNTSAGDIQPHRVLHSPFECLIWCRTQDACKYFLYNIFDRRCWLKGDDGKAKMHDGAGFLLSTREWCTDDDSDYVPPVGQGWSAGLCMHPQNKKAGGTPVKELADTKNADACQKQCKKLQTCTYFSFDRNSKMCQLFAGPAFEVTQEDGYVAGPRTCTQTCFLEGQRYQKGEIDNKTLYSALDCQVWCGTTPACEFFSYSRATRNCQLFDGTAKSTELVTKNSISGPKAWCS</sequence>
<dbReference type="InterPro" id="IPR000177">
    <property type="entry name" value="Apple"/>
</dbReference>
<keyword evidence="2" id="KW-1015">Disulfide bond</keyword>
<dbReference type="Pfam" id="PF00024">
    <property type="entry name" value="PAN_1"/>
    <property type="match status" value="3"/>
</dbReference>
<reference evidence="5 6" key="1">
    <citation type="submission" date="2017-09" db="EMBL/GenBank/DDBJ databases">
        <title>Genome sequencing of Besnoitia besnoiti strain Bb-Ger1.</title>
        <authorList>
            <person name="Schares G."/>
            <person name="Venepally P."/>
            <person name="Lorenzi H.A."/>
        </authorList>
    </citation>
    <scope>NUCLEOTIDE SEQUENCE [LARGE SCALE GENOMIC DNA]</scope>
    <source>
        <strain evidence="5 6">Bb-Ger1</strain>
    </source>
</reference>
<organism evidence="5 6">
    <name type="scientific">Besnoitia besnoiti</name>
    <name type="common">Apicomplexan protozoan</name>
    <dbReference type="NCBI Taxonomy" id="94643"/>
    <lineage>
        <taxon>Eukaryota</taxon>
        <taxon>Sar</taxon>
        <taxon>Alveolata</taxon>
        <taxon>Apicomplexa</taxon>
        <taxon>Conoidasida</taxon>
        <taxon>Coccidia</taxon>
        <taxon>Eucoccidiorida</taxon>
        <taxon>Eimeriorina</taxon>
        <taxon>Sarcocystidae</taxon>
        <taxon>Besnoitia</taxon>
    </lineage>
</organism>
<feature type="chain" id="PRO_5012337636" evidence="3">
    <location>
        <begin position="38"/>
        <end position="440"/>
    </location>
</feature>